<dbReference type="OrthoDB" id="408631at2759"/>
<dbReference type="Proteomes" id="UP000811619">
    <property type="component" value="Unassembled WGS sequence"/>
</dbReference>
<sequence>MKFSDIQLLLLHVAAAAAADTTDNISSPPIACLASGPIFGVTAQLPGAPIPVNKFLGIPYAAKPVRFALSRPPLPWSAPRNATTFGNSCYQLGVADDLGGSQELIDTLFNLHHPASEDCLFINAFAPANIDSSVSATTGNGDSSGLGCPYRTTSPVGSPGGRPVLFFIHGGAWTLGEGRFDLSGFAAHEDIVVFSFNYRLNDEIPVQQRNLGMFDQQLALQWVRDNARAFGGDPSKITIWGFSAGSVSVDMFMHTYANATNPPFRAAIMMSGEWSFGMFSTLTRNPNDTSSWDAIAKAAGCKGSKIQCLRQLSSEQLLNATIQAQAFNYLPILDNKAIPFGRAKAWRQGNVAKVPLLGGTSAEEGRSTVSLNISLDRFNQNATKYGQQLRNNKQDIQRFAPAMRE</sequence>
<dbReference type="InterPro" id="IPR050654">
    <property type="entry name" value="AChE-related_enzymes"/>
</dbReference>
<reference evidence="5" key="1">
    <citation type="journal article" date="2020" name="bioRxiv">
        <title>Whole genome comparisons of ergot fungi reveals the divergence and evolution of species within the genus Claviceps are the result of varying mechanisms driving genome evolution and host range expansion.</title>
        <authorList>
            <person name="Wyka S.A."/>
            <person name="Mondo S.J."/>
            <person name="Liu M."/>
            <person name="Dettman J."/>
            <person name="Nalam V."/>
            <person name="Broders K.D."/>
        </authorList>
    </citation>
    <scope>NUCLEOTIDE SEQUENCE</scope>
    <source>
        <strain evidence="5">CCC 489</strain>
    </source>
</reference>
<dbReference type="EMBL" id="SRPY01000789">
    <property type="protein sequence ID" value="KAG5917737.1"/>
    <property type="molecule type" value="Genomic_DNA"/>
</dbReference>
<comment type="caution">
    <text evidence="5">The sequence shown here is derived from an EMBL/GenBank/DDBJ whole genome shotgun (WGS) entry which is preliminary data.</text>
</comment>
<organism evidence="5 6">
    <name type="scientific">Claviceps africana</name>
    <dbReference type="NCBI Taxonomy" id="83212"/>
    <lineage>
        <taxon>Eukaryota</taxon>
        <taxon>Fungi</taxon>
        <taxon>Dikarya</taxon>
        <taxon>Ascomycota</taxon>
        <taxon>Pezizomycotina</taxon>
        <taxon>Sordariomycetes</taxon>
        <taxon>Hypocreomycetidae</taxon>
        <taxon>Hypocreales</taxon>
        <taxon>Clavicipitaceae</taxon>
        <taxon>Claviceps</taxon>
    </lineage>
</organism>
<name>A0A8K0J249_9HYPO</name>
<protein>
    <recommendedName>
        <fullName evidence="3">Carboxylic ester hydrolase</fullName>
        <ecNumber evidence="3">3.1.1.-</ecNumber>
    </recommendedName>
</protein>
<evidence type="ECO:0000313" key="6">
    <source>
        <dbReference type="Proteomes" id="UP000811619"/>
    </source>
</evidence>
<keyword evidence="2 3" id="KW-0378">Hydrolase</keyword>
<dbReference type="PANTHER" id="PTHR43918:SF4">
    <property type="entry name" value="CARBOXYLIC ESTER HYDROLASE"/>
    <property type="match status" value="1"/>
</dbReference>
<keyword evidence="6" id="KW-1185">Reference proteome</keyword>
<dbReference type="InterPro" id="IPR002018">
    <property type="entry name" value="CarbesteraseB"/>
</dbReference>
<dbReference type="SUPFAM" id="SSF53474">
    <property type="entry name" value="alpha/beta-Hydrolases"/>
    <property type="match status" value="1"/>
</dbReference>
<keyword evidence="3" id="KW-0732">Signal</keyword>
<dbReference type="EC" id="3.1.1.-" evidence="3"/>
<proteinExistence type="inferred from homology"/>
<dbReference type="AlphaFoldDB" id="A0A8K0J249"/>
<gene>
    <name evidence="5" type="ORF">E4U42_007127</name>
</gene>
<evidence type="ECO:0000259" key="4">
    <source>
        <dbReference type="Pfam" id="PF00135"/>
    </source>
</evidence>
<dbReference type="PANTHER" id="PTHR43918">
    <property type="entry name" value="ACETYLCHOLINESTERASE"/>
    <property type="match status" value="1"/>
</dbReference>
<feature type="chain" id="PRO_5035487517" description="Carboxylic ester hydrolase" evidence="3">
    <location>
        <begin position="19"/>
        <end position="405"/>
    </location>
</feature>
<evidence type="ECO:0000256" key="3">
    <source>
        <dbReference type="RuleBase" id="RU361235"/>
    </source>
</evidence>
<accession>A0A8K0J249</accession>
<feature type="signal peptide" evidence="3">
    <location>
        <begin position="1"/>
        <end position="18"/>
    </location>
</feature>
<evidence type="ECO:0000313" key="5">
    <source>
        <dbReference type="EMBL" id="KAG5917737.1"/>
    </source>
</evidence>
<dbReference type="PROSITE" id="PS00122">
    <property type="entry name" value="CARBOXYLESTERASE_B_1"/>
    <property type="match status" value="1"/>
</dbReference>
<dbReference type="Pfam" id="PF00135">
    <property type="entry name" value="COesterase"/>
    <property type="match status" value="1"/>
</dbReference>
<dbReference type="Gene3D" id="3.40.50.1820">
    <property type="entry name" value="alpha/beta hydrolase"/>
    <property type="match status" value="1"/>
</dbReference>
<comment type="similarity">
    <text evidence="1 3">Belongs to the type-B carboxylesterase/lipase family.</text>
</comment>
<feature type="domain" description="Carboxylesterase type B" evidence="4">
    <location>
        <begin position="30"/>
        <end position="383"/>
    </location>
</feature>
<dbReference type="InterPro" id="IPR019826">
    <property type="entry name" value="Carboxylesterase_B_AS"/>
</dbReference>
<dbReference type="InterPro" id="IPR029058">
    <property type="entry name" value="AB_hydrolase_fold"/>
</dbReference>
<dbReference type="GO" id="GO:0052689">
    <property type="term" value="F:carboxylic ester hydrolase activity"/>
    <property type="evidence" value="ECO:0007669"/>
    <property type="project" value="TreeGrafter"/>
</dbReference>
<evidence type="ECO:0000256" key="2">
    <source>
        <dbReference type="ARBA" id="ARBA00022801"/>
    </source>
</evidence>
<evidence type="ECO:0000256" key="1">
    <source>
        <dbReference type="ARBA" id="ARBA00005964"/>
    </source>
</evidence>